<dbReference type="PANTHER" id="PTHR31011">
    <property type="entry name" value="PROTEIN STB2-RELATED"/>
    <property type="match status" value="1"/>
</dbReference>
<evidence type="ECO:0000313" key="2">
    <source>
        <dbReference type="EMBL" id="PCH41012.1"/>
    </source>
</evidence>
<dbReference type="InterPro" id="IPR038919">
    <property type="entry name" value="STB2/STB2"/>
</dbReference>
<sequence>MFDIAPEERNGLLCDITSEGIKRWVTEIGEPCMKVEHMERVADPTVVAALFSLILTIRNKLHALGHYVPKDPFLDPLGFTKALSAYQTSKPHGHAHNLVHSHGPRPSSPGPSSSPPLGTAAPGTNASPNPPTGHLSQQLVESIQNAYEKKARQSESYKVHRVLKSKLDDLASDLRTGGSGDEGPGGTSGAASSVNPTVDLDAFVKVVVGGSKEAPNSLRYLWTGRPDEVQKKRREKRPLHPIRRRFIFSDRKLASEVTMRTPRPV</sequence>
<evidence type="ECO:0000256" key="1">
    <source>
        <dbReference type="SAM" id="MobiDB-lite"/>
    </source>
</evidence>
<dbReference type="GO" id="GO:0070822">
    <property type="term" value="C:Sin3-type complex"/>
    <property type="evidence" value="ECO:0007669"/>
    <property type="project" value="TreeGrafter"/>
</dbReference>
<accession>A0A2H3JFM6</accession>
<feature type="region of interest" description="Disordered" evidence="1">
    <location>
        <begin position="173"/>
        <end position="194"/>
    </location>
</feature>
<gene>
    <name evidence="2" type="ORF">WOLCODRAFT_162739</name>
</gene>
<dbReference type="PANTHER" id="PTHR31011:SF2">
    <property type="entry name" value="PROTEIN STB2-RELATED"/>
    <property type="match status" value="1"/>
</dbReference>
<evidence type="ECO:0000313" key="3">
    <source>
        <dbReference type="Proteomes" id="UP000218811"/>
    </source>
</evidence>
<dbReference type="STRING" id="742152.A0A2H3JFM6"/>
<protein>
    <submittedName>
        <fullName evidence="2">Uncharacterized protein</fullName>
    </submittedName>
</protein>
<proteinExistence type="predicted"/>
<dbReference type="EMBL" id="KB468113">
    <property type="protein sequence ID" value="PCH41012.1"/>
    <property type="molecule type" value="Genomic_DNA"/>
</dbReference>
<feature type="region of interest" description="Disordered" evidence="1">
    <location>
        <begin position="91"/>
        <end position="135"/>
    </location>
</feature>
<organism evidence="2 3">
    <name type="scientific">Wolfiporia cocos (strain MD-104)</name>
    <name type="common">Brown rot fungus</name>
    <dbReference type="NCBI Taxonomy" id="742152"/>
    <lineage>
        <taxon>Eukaryota</taxon>
        <taxon>Fungi</taxon>
        <taxon>Dikarya</taxon>
        <taxon>Basidiomycota</taxon>
        <taxon>Agaricomycotina</taxon>
        <taxon>Agaricomycetes</taxon>
        <taxon>Polyporales</taxon>
        <taxon>Phaeolaceae</taxon>
        <taxon>Wolfiporia</taxon>
    </lineage>
</organism>
<name>A0A2H3JFM6_WOLCO</name>
<keyword evidence="3" id="KW-1185">Reference proteome</keyword>
<reference evidence="2 3" key="1">
    <citation type="journal article" date="2012" name="Science">
        <title>The Paleozoic origin of enzymatic lignin decomposition reconstructed from 31 fungal genomes.</title>
        <authorList>
            <person name="Floudas D."/>
            <person name="Binder M."/>
            <person name="Riley R."/>
            <person name="Barry K."/>
            <person name="Blanchette R.A."/>
            <person name="Henrissat B."/>
            <person name="Martinez A.T."/>
            <person name="Otillar R."/>
            <person name="Spatafora J.W."/>
            <person name="Yadav J.S."/>
            <person name="Aerts A."/>
            <person name="Benoit I."/>
            <person name="Boyd A."/>
            <person name="Carlson A."/>
            <person name="Copeland A."/>
            <person name="Coutinho P.M."/>
            <person name="de Vries R.P."/>
            <person name="Ferreira P."/>
            <person name="Findley K."/>
            <person name="Foster B."/>
            <person name="Gaskell J."/>
            <person name="Glotzer D."/>
            <person name="Gorecki P."/>
            <person name="Heitman J."/>
            <person name="Hesse C."/>
            <person name="Hori C."/>
            <person name="Igarashi K."/>
            <person name="Jurgens J.A."/>
            <person name="Kallen N."/>
            <person name="Kersten P."/>
            <person name="Kohler A."/>
            <person name="Kuees U."/>
            <person name="Kumar T.K.A."/>
            <person name="Kuo A."/>
            <person name="LaButti K."/>
            <person name="Larrondo L.F."/>
            <person name="Lindquist E."/>
            <person name="Ling A."/>
            <person name="Lombard V."/>
            <person name="Lucas S."/>
            <person name="Lundell T."/>
            <person name="Martin R."/>
            <person name="McLaughlin D.J."/>
            <person name="Morgenstern I."/>
            <person name="Morin E."/>
            <person name="Murat C."/>
            <person name="Nagy L.G."/>
            <person name="Nolan M."/>
            <person name="Ohm R.A."/>
            <person name="Patyshakuliyeva A."/>
            <person name="Rokas A."/>
            <person name="Ruiz-Duenas F.J."/>
            <person name="Sabat G."/>
            <person name="Salamov A."/>
            <person name="Samejima M."/>
            <person name="Schmutz J."/>
            <person name="Slot J.C."/>
            <person name="St John F."/>
            <person name="Stenlid J."/>
            <person name="Sun H."/>
            <person name="Sun S."/>
            <person name="Syed K."/>
            <person name="Tsang A."/>
            <person name="Wiebenga A."/>
            <person name="Young D."/>
            <person name="Pisabarro A."/>
            <person name="Eastwood D.C."/>
            <person name="Martin F."/>
            <person name="Cullen D."/>
            <person name="Grigoriev I.V."/>
            <person name="Hibbett D.S."/>
        </authorList>
    </citation>
    <scope>NUCLEOTIDE SEQUENCE [LARGE SCALE GENOMIC DNA]</scope>
    <source>
        <strain evidence="2 3">MD-104</strain>
    </source>
</reference>
<feature type="compositionally biased region" description="Basic residues" evidence="1">
    <location>
        <begin position="91"/>
        <end position="103"/>
    </location>
</feature>
<dbReference type="Proteomes" id="UP000218811">
    <property type="component" value="Unassembled WGS sequence"/>
</dbReference>
<feature type="compositionally biased region" description="Gly residues" evidence="1">
    <location>
        <begin position="177"/>
        <end position="188"/>
    </location>
</feature>
<dbReference type="OrthoDB" id="19806at2759"/>
<dbReference type="AlphaFoldDB" id="A0A2H3JFM6"/>